<dbReference type="EMBL" id="JAUOEK010000077">
    <property type="protein sequence ID" value="MDO5969550.1"/>
    <property type="molecule type" value="Genomic_DNA"/>
</dbReference>
<evidence type="ECO:0000256" key="1">
    <source>
        <dbReference type="ARBA" id="ARBA00022490"/>
    </source>
</evidence>
<dbReference type="PANTHER" id="PTHR13393:SF0">
    <property type="entry name" value="RNA N6-ADENOSINE-METHYLTRANSFERASE METTL16"/>
    <property type="match status" value="1"/>
</dbReference>
<dbReference type="RefSeq" id="WP_303277268.1">
    <property type="nucleotide sequence ID" value="NZ_JAUOEK010000077.1"/>
</dbReference>
<dbReference type="PIRSF" id="PIRSF029038">
    <property type="entry name" value="Mtase_YbiN_prd"/>
    <property type="match status" value="1"/>
</dbReference>
<dbReference type="EC" id="2.1.1.181" evidence="6"/>
<keyword evidence="1 6" id="KW-0963">Cytoplasm</keyword>
<dbReference type="NCBIfam" id="NF008725">
    <property type="entry name" value="PRK11727.1"/>
    <property type="match status" value="1"/>
</dbReference>
<dbReference type="Gene3D" id="3.40.50.150">
    <property type="entry name" value="Vaccinia Virus protein VP39"/>
    <property type="match status" value="1"/>
</dbReference>
<protein>
    <recommendedName>
        <fullName evidence="6">Ribosomal RNA large subunit methyltransferase F</fullName>
        <ecNumber evidence="6">2.1.1.181</ecNumber>
    </recommendedName>
    <alternativeName>
        <fullName evidence="6">23S rRNA mA1618 methyltransferase</fullName>
    </alternativeName>
    <alternativeName>
        <fullName evidence="6">rRNA adenine N-6-methyltransferase</fullName>
    </alternativeName>
</protein>
<keyword evidence="5 6" id="KW-0949">S-adenosyl-L-methionine</keyword>
<evidence type="ECO:0000256" key="2">
    <source>
        <dbReference type="ARBA" id="ARBA00022552"/>
    </source>
</evidence>
<evidence type="ECO:0000256" key="5">
    <source>
        <dbReference type="ARBA" id="ARBA00022691"/>
    </source>
</evidence>
<keyword evidence="2 6" id="KW-0698">rRNA processing</keyword>
<dbReference type="Pfam" id="PF05971">
    <property type="entry name" value="Methyltransf_10"/>
    <property type="match status" value="1"/>
</dbReference>
<comment type="caution">
    <text evidence="7">The sequence shown here is derived from an EMBL/GenBank/DDBJ whole genome shotgun (WGS) entry which is preliminary data.</text>
</comment>
<comment type="catalytic activity">
    <reaction evidence="6">
        <text>adenosine(1618) in 23S rRNA + S-adenosyl-L-methionine = N(6)-methyladenosine(1618) in 23S rRNA + S-adenosyl-L-homocysteine + H(+)</text>
        <dbReference type="Rhea" id="RHEA:16497"/>
        <dbReference type="Rhea" id="RHEA-COMP:10229"/>
        <dbReference type="Rhea" id="RHEA-COMP:10231"/>
        <dbReference type="ChEBI" id="CHEBI:15378"/>
        <dbReference type="ChEBI" id="CHEBI:57856"/>
        <dbReference type="ChEBI" id="CHEBI:59789"/>
        <dbReference type="ChEBI" id="CHEBI:74411"/>
        <dbReference type="ChEBI" id="CHEBI:74449"/>
        <dbReference type="EC" id="2.1.1.181"/>
    </reaction>
</comment>
<keyword evidence="4 6" id="KW-0808">Transferase</keyword>
<keyword evidence="3 6" id="KW-0489">Methyltransferase</keyword>
<accession>A0ABT8W8V0</accession>
<sequence>MKTNPNFHQKNKHKSGYDLDALCHSYPDLKVFVFENKYQTKTINFANPEAVKALNTALLFAHYDIKFWEFPDTNLCPPVPGRVDYIHHLSDLLKQSGIHDNINVLDIGTGASCIYPILGHAEYNWNFVGADIDKKSLQYAQEIISKNKLDKSIELRHQTNSSNILKDILKESDSFSAAICNPPFYKSETEALEATTQKLKGLNKSRVDAVRNFSGTCNELWYKGGEKAFIHNYLYESSLFKDQCLWFTTLVSKKDLVRGIQVSLKKLGATEIKIINTGQGNKISRIIVWTFLENKTRKE</sequence>
<evidence type="ECO:0000256" key="3">
    <source>
        <dbReference type="ARBA" id="ARBA00022603"/>
    </source>
</evidence>
<dbReference type="GO" id="GO:0052907">
    <property type="term" value="F:23S rRNA (adenine(1618)-N(6))-methyltransferase activity"/>
    <property type="evidence" value="ECO:0007669"/>
    <property type="project" value="UniProtKB-EC"/>
</dbReference>
<comment type="similarity">
    <text evidence="6">Belongs to the methyltransferase superfamily. METTL16/RlmF family.</text>
</comment>
<evidence type="ECO:0000313" key="8">
    <source>
        <dbReference type="Proteomes" id="UP001176883"/>
    </source>
</evidence>
<organism evidence="7 8">
    <name type="scientific">Flavivirga aquimarina</name>
    <dbReference type="NCBI Taxonomy" id="2027862"/>
    <lineage>
        <taxon>Bacteria</taxon>
        <taxon>Pseudomonadati</taxon>
        <taxon>Bacteroidota</taxon>
        <taxon>Flavobacteriia</taxon>
        <taxon>Flavobacteriales</taxon>
        <taxon>Flavobacteriaceae</taxon>
        <taxon>Flavivirga</taxon>
    </lineage>
</organism>
<dbReference type="InterPro" id="IPR010286">
    <property type="entry name" value="METTL16/RlmF"/>
</dbReference>
<comment type="function">
    <text evidence="6">Specifically methylates the adenine in position 1618 of 23S rRNA.</text>
</comment>
<dbReference type="InterPro" id="IPR029063">
    <property type="entry name" value="SAM-dependent_MTases_sf"/>
</dbReference>
<reference evidence="7" key="1">
    <citation type="submission" date="2023-07" db="EMBL/GenBank/DDBJ databases">
        <title>Two novel species in the genus Flavivirga.</title>
        <authorList>
            <person name="Kwon K."/>
        </authorList>
    </citation>
    <scope>NUCLEOTIDE SEQUENCE</scope>
    <source>
        <strain evidence="7">KCTC 52353</strain>
    </source>
</reference>
<evidence type="ECO:0000313" key="7">
    <source>
        <dbReference type="EMBL" id="MDO5969550.1"/>
    </source>
</evidence>
<dbReference type="Proteomes" id="UP001176883">
    <property type="component" value="Unassembled WGS sequence"/>
</dbReference>
<name>A0ABT8W8V0_9FLAO</name>
<dbReference type="SUPFAM" id="SSF53335">
    <property type="entry name" value="S-adenosyl-L-methionine-dependent methyltransferases"/>
    <property type="match status" value="1"/>
</dbReference>
<evidence type="ECO:0000256" key="6">
    <source>
        <dbReference type="HAMAP-Rule" id="MF_01848"/>
    </source>
</evidence>
<dbReference type="PANTHER" id="PTHR13393">
    <property type="entry name" value="SAM-DEPENDENT METHYLTRANSFERASE"/>
    <property type="match status" value="1"/>
</dbReference>
<evidence type="ECO:0000256" key="4">
    <source>
        <dbReference type="ARBA" id="ARBA00022679"/>
    </source>
</evidence>
<gene>
    <name evidence="6 7" type="primary">rlmF</name>
    <name evidence="7" type="ORF">Q4Q35_07005</name>
</gene>
<dbReference type="HAMAP" id="MF_01848">
    <property type="entry name" value="23SrRNA_methyltr_F"/>
    <property type="match status" value="1"/>
</dbReference>
<keyword evidence="8" id="KW-1185">Reference proteome</keyword>
<proteinExistence type="inferred from homology"/>
<dbReference type="CDD" id="cd02440">
    <property type="entry name" value="AdoMet_MTases"/>
    <property type="match status" value="1"/>
</dbReference>
<dbReference type="InterPro" id="IPR016909">
    <property type="entry name" value="rRNA_lsu_MeTfrase_F"/>
</dbReference>
<comment type="subcellular location">
    <subcellularLocation>
        <location evidence="6">Cytoplasm</location>
    </subcellularLocation>
</comment>